<evidence type="ECO:0000256" key="1">
    <source>
        <dbReference type="ARBA" id="ARBA00001933"/>
    </source>
</evidence>
<keyword evidence="2 6" id="KW-0032">Aminotransferase</keyword>
<reference evidence="6 7" key="1">
    <citation type="submission" date="2016-10" db="EMBL/GenBank/DDBJ databases">
        <authorList>
            <person name="de Groot N.N."/>
        </authorList>
    </citation>
    <scope>NUCLEOTIDE SEQUENCE [LARGE SCALE GENOMIC DNA]</scope>
    <source>
        <strain evidence="6 7">DSM 43019</strain>
    </source>
</reference>
<name>A0A1I2EJZ6_9ACTN</name>
<comment type="cofactor">
    <cofactor evidence="1">
        <name>pyridoxal 5'-phosphate</name>
        <dbReference type="ChEBI" id="CHEBI:597326"/>
    </cofactor>
</comment>
<dbReference type="RefSeq" id="WP_203779829.1">
    <property type="nucleotide sequence ID" value="NZ_BOMT01000096.1"/>
</dbReference>
<accession>A0A1I2EJZ6</accession>
<dbReference type="InterPro" id="IPR005814">
    <property type="entry name" value="Aminotrans_3"/>
</dbReference>
<evidence type="ECO:0000313" key="7">
    <source>
        <dbReference type="Proteomes" id="UP000199645"/>
    </source>
</evidence>
<dbReference type="EMBL" id="FONV01000004">
    <property type="protein sequence ID" value="SFE93424.1"/>
    <property type="molecule type" value="Genomic_DNA"/>
</dbReference>
<keyword evidence="7" id="KW-1185">Reference proteome</keyword>
<evidence type="ECO:0000313" key="6">
    <source>
        <dbReference type="EMBL" id="SFE93424.1"/>
    </source>
</evidence>
<dbReference type="GO" id="GO:0042802">
    <property type="term" value="F:identical protein binding"/>
    <property type="evidence" value="ECO:0007669"/>
    <property type="project" value="TreeGrafter"/>
</dbReference>
<dbReference type="InterPro" id="IPR050103">
    <property type="entry name" value="Class-III_PLP-dep_AT"/>
</dbReference>
<dbReference type="STRING" id="35752.SAMN05421541_104544"/>
<sequence length="525" mass="55950">MTTTESRTTELAEPQMLGFLAQLGIDVEFTRAEGDTLFYRDAGGREVPVLDFAGGYGALILGHNHPEIVGAAHEFLSAGRPVLAQASRQSDPAAVVGLLNTILRREFGDPEPYYGVFANSGAEAVEVAMKHAEFARVLRVRELLTEIETHLTDAVEAVRSGAARVPEQVLRDLGVAPGDGLDAAAERVRAAAAACAARPPVFLTFAGSFHGKLAGSIQLTHNADFRVPFAGMAAGARFIAFEEPGAVARAVEAERAEVPELLVDGDEIRLARRPFPVVAAFVLEVIQGEGGIRTVSAPIAAEVRAAADAAGFPVVVDEIQSGMGRTGAFFAAAHLQLRPDYVVLAKGLGGGLAKTALTLIRESFYRPDFELLHSSTFARDGFSTALALRALRVLEADGGAVYRLAERAGERLRGTLEKVRADFPDIVAEVRGRGLMLGVEFHEQSASPLHPLREADTAGILGYVFSGYLFGAHRIRTFPTASAVRTLRLEPSAHLDDESIAELDGALRTLCTLLRAGDPRLFGVV</sequence>
<dbReference type="InterPro" id="IPR015421">
    <property type="entry name" value="PyrdxlP-dep_Trfase_major"/>
</dbReference>
<proteinExistence type="inferred from homology"/>
<dbReference type="PANTHER" id="PTHR11986">
    <property type="entry name" value="AMINOTRANSFERASE CLASS III"/>
    <property type="match status" value="1"/>
</dbReference>
<dbReference type="AlphaFoldDB" id="A0A1I2EJZ6"/>
<dbReference type="Pfam" id="PF00202">
    <property type="entry name" value="Aminotran_3"/>
    <property type="match status" value="1"/>
</dbReference>
<dbReference type="GO" id="GO:0008483">
    <property type="term" value="F:transaminase activity"/>
    <property type="evidence" value="ECO:0007669"/>
    <property type="project" value="UniProtKB-KW"/>
</dbReference>
<dbReference type="InterPro" id="IPR015424">
    <property type="entry name" value="PyrdxlP-dep_Trfase"/>
</dbReference>
<dbReference type="GO" id="GO:0030170">
    <property type="term" value="F:pyridoxal phosphate binding"/>
    <property type="evidence" value="ECO:0007669"/>
    <property type="project" value="InterPro"/>
</dbReference>
<dbReference type="Gene3D" id="3.90.1150.10">
    <property type="entry name" value="Aspartate Aminotransferase, domain 1"/>
    <property type="match status" value="2"/>
</dbReference>
<dbReference type="PANTHER" id="PTHR11986:SF79">
    <property type="entry name" value="ACETYLORNITHINE AMINOTRANSFERASE, MITOCHONDRIAL"/>
    <property type="match status" value="1"/>
</dbReference>
<comment type="similarity">
    <text evidence="5">Belongs to the class-III pyridoxal-phosphate-dependent aminotransferase family.</text>
</comment>
<evidence type="ECO:0000256" key="5">
    <source>
        <dbReference type="RuleBase" id="RU003560"/>
    </source>
</evidence>
<evidence type="ECO:0000256" key="3">
    <source>
        <dbReference type="ARBA" id="ARBA00022679"/>
    </source>
</evidence>
<keyword evidence="4 5" id="KW-0663">Pyridoxal phosphate</keyword>
<evidence type="ECO:0000256" key="4">
    <source>
        <dbReference type="ARBA" id="ARBA00022898"/>
    </source>
</evidence>
<evidence type="ECO:0000256" key="2">
    <source>
        <dbReference type="ARBA" id="ARBA00022576"/>
    </source>
</evidence>
<keyword evidence="3 6" id="KW-0808">Transferase</keyword>
<dbReference type="Proteomes" id="UP000199645">
    <property type="component" value="Unassembled WGS sequence"/>
</dbReference>
<organism evidence="6 7">
    <name type="scientific">Actinoplanes philippinensis</name>
    <dbReference type="NCBI Taxonomy" id="35752"/>
    <lineage>
        <taxon>Bacteria</taxon>
        <taxon>Bacillati</taxon>
        <taxon>Actinomycetota</taxon>
        <taxon>Actinomycetes</taxon>
        <taxon>Micromonosporales</taxon>
        <taxon>Micromonosporaceae</taxon>
        <taxon>Actinoplanes</taxon>
    </lineage>
</organism>
<dbReference type="Gene3D" id="3.40.640.10">
    <property type="entry name" value="Type I PLP-dependent aspartate aminotransferase-like (Major domain)"/>
    <property type="match status" value="1"/>
</dbReference>
<gene>
    <name evidence="6" type="ORF">SAMN05421541_104544</name>
</gene>
<dbReference type="SUPFAM" id="SSF53383">
    <property type="entry name" value="PLP-dependent transferases"/>
    <property type="match status" value="1"/>
</dbReference>
<protein>
    <submittedName>
        <fullName evidence="6">Acetylornithine/succinyldiaminopimelate/putrescine aminotransferase</fullName>
    </submittedName>
</protein>
<dbReference type="InterPro" id="IPR015422">
    <property type="entry name" value="PyrdxlP-dep_Trfase_small"/>
</dbReference>